<sequence length="121" mass="14309">MRPYPRRNLGEEERLYNERLSNARVVIECAFGIITQKWRILTKCIECTTENAETIVKCICLLHNIIIDKEGQPRHSYSTDQTRNSGQRNNFASRGQNRSTTEAYNIREAFKQFFCNQNRYQ</sequence>
<name>A0A1E1WHN8_PECGO</name>
<evidence type="ECO:0000313" key="6">
    <source>
        <dbReference type="EMBL" id="JAT88215.1"/>
    </source>
</evidence>
<evidence type="ECO:0000256" key="3">
    <source>
        <dbReference type="SAM" id="MobiDB-lite"/>
    </source>
</evidence>
<comment type="cofactor">
    <cofactor evidence="1">
        <name>a divalent metal cation</name>
        <dbReference type="ChEBI" id="CHEBI:60240"/>
    </cofactor>
</comment>
<organism evidence="5">
    <name type="scientific">Pectinophora gossypiella</name>
    <name type="common">Cotton pink bollworm</name>
    <name type="synonym">Depressaria gossypiella</name>
    <dbReference type="NCBI Taxonomy" id="13191"/>
    <lineage>
        <taxon>Eukaryota</taxon>
        <taxon>Metazoa</taxon>
        <taxon>Ecdysozoa</taxon>
        <taxon>Arthropoda</taxon>
        <taxon>Hexapoda</taxon>
        <taxon>Insecta</taxon>
        <taxon>Pterygota</taxon>
        <taxon>Neoptera</taxon>
        <taxon>Endopterygota</taxon>
        <taxon>Lepidoptera</taxon>
        <taxon>Glossata</taxon>
        <taxon>Ditrysia</taxon>
        <taxon>Gelechioidea</taxon>
        <taxon>Gelechiidae</taxon>
        <taxon>Apatetrinae</taxon>
        <taxon>Pectinophora</taxon>
    </lineage>
</organism>
<reference evidence="5" key="1">
    <citation type="submission" date="2015-09" db="EMBL/GenBank/DDBJ databases">
        <title>De novo assembly of Pectinophora gossypiella (Pink Bollworm) gut transcriptome.</title>
        <authorList>
            <person name="Tassone E.E."/>
        </authorList>
    </citation>
    <scope>NUCLEOTIDE SEQUENCE</scope>
</reference>
<gene>
    <name evidence="6" type="ORF">g.6622</name>
    <name evidence="5" type="ORF">g.6623</name>
</gene>
<dbReference type="Pfam" id="PF13359">
    <property type="entry name" value="DDE_Tnp_4"/>
    <property type="match status" value="1"/>
</dbReference>
<protein>
    <recommendedName>
        <fullName evidence="4">DDE Tnp4 domain-containing protein</fullName>
    </recommendedName>
</protein>
<keyword evidence="2" id="KW-0479">Metal-binding</keyword>
<dbReference type="EMBL" id="GDQN01002839">
    <property type="protein sequence ID" value="JAT88215.1"/>
    <property type="molecule type" value="Transcribed_RNA"/>
</dbReference>
<evidence type="ECO:0000259" key="4">
    <source>
        <dbReference type="Pfam" id="PF13359"/>
    </source>
</evidence>
<dbReference type="InterPro" id="IPR027806">
    <property type="entry name" value="HARBI1_dom"/>
</dbReference>
<dbReference type="EMBL" id="GDQN01004638">
    <property type="protein sequence ID" value="JAT86416.1"/>
    <property type="molecule type" value="Transcribed_RNA"/>
</dbReference>
<evidence type="ECO:0000256" key="1">
    <source>
        <dbReference type="ARBA" id="ARBA00001968"/>
    </source>
</evidence>
<dbReference type="AlphaFoldDB" id="A0A1E1WHN8"/>
<feature type="region of interest" description="Disordered" evidence="3">
    <location>
        <begin position="73"/>
        <end position="100"/>
    </location>
</feature>
<feature type="domain" description="DDE Tnp4" evidence="4">
    <location>
        <begin position="3"/>
        <end position="64"/>
    </location>
</feature>
<evidence type="ECO:0000256" key="2">
    <source>
        <dbReference type="ARBA" id="ARBA00022723"/>
    </source>
</evidence>
<evidence type="ECO:0000313" key="5">
    <source>
        <dbReference type="EMBL" id="JAT86416.1"/>
    </source>
</evidence>
<feature type="compositionally biased region" description="Polar residues" evidence="3">
    <location>
        <begin position="75"/>
        <end position="100"/>
    </location>
</feature>
<dbReference type="GO" id="GO:0046872">
    <property type="term" value="F:metal ion binding"/>
    <property type="evidence" value="ECO:0007669"/>
    <property type="project" value="UniProtKB-KW"/>
</dbReference>
<proteinExistence type="predicted"/>
<accession>A0A1E1WHN8</accession>